<evidence type="ECO:0000313" key="2">
    <source>
        <dbReference type="Proteomes" id="UP000290287"/>
    </source>
</evidence>
<name>A0A4Q0YMA8_9GAMM</name>
<reference evidence="1 2" key="1">
    <citation type="submission" date="2017-10" db="EMBL/GenBank/DDBJ databases">
        <title>Nyctiphanis sp. nov., isolated from the stomach of the euphausiid Nyctiphanes simplex (Hansen, 1911) in the Gulf of California.</title>
        <authorList>
            <person name="Gomez-Gil B."/>
            <person name="Aguilar-Mendez M."/>
            <person name="Lopez-Cortes A."/>
            <person name="Gomez-Gutierrez J."/>
            <person name="Roque A."/>
            <person name="Lang E."/>
            <person name="Gonzalez-Castillo A."/>
        </authorList>
    </citation>
    <scope>NUCLEOTIDE SEQUENCE [LARGE SCALE GENOMIC DNA]</scope>
    <source>
        <strain evidence="1 2">CAIM 600</strain>
    </source>
</reference>
<organism evidence="1 2">
    <name type="scientific">Veronia nyctiphanis</name>
    <dbReference type="NCBI Taxonomy" id="1278244"/>
    <lineage>
        <taxon>Bacteria</taxon>
        <taxon>Pseudomonadati</taxon>
        <taxon>Pseudomonadota</taxon>
        <taxon>Gammaproteobacteria</taxon>
        <taxon>Vibrionales</taxon>
        <taxon>Vibrionaceae</taxon>
        <taxon>Veronia</taxon>
    </lineage>
</organism>
<sequence length="86" mass="9533">MEDTAAHTAIRILTKAAQASLVTVSRMEAALKSVLLAVRVIGQLSFKAAIMRGGRSSKYWFAELSGSHQRTSTTWNPRRMSIDLKR</sequence>
<protein>
    <submittedName>
        <fullName evidence="1">Uncharacterized protein</fullName>
    </submittedName>
</protein>
<dbReference type="EMBL" id="PEIB01000036">
    <property type="protein sequence ID" value="RXJ71515.1"/>
    <property type="molecule type" value="Genomic_DNA"/>
</dbReference>
<accession>A0A4Q0YMA8</accession>
<keyword evidence="2" id="KW-1185">Reference proteome</keyword>
<evidence type="ECO:0000313" key="1">
    <source>
        <dbReference type="EMBL" id="RXJ71515.1"/>
    </source>
</evidence>
<dbReference type="AlphaFoldDB" id="A0A4Q0YMA8"/>
<dbReference type="Proteomes" id="UP000290287">
    <property type="component" value="Unassembled WGS sequence"/>
</dbReference>
<comment type="caution">
    <text evidence="1">The sequence shown here is derived from an EMBL/GenBank/DDBJ whole genome shotgun (WGS) entry which is preliminary data.</text>
</comment>
<proteinExistence type="predicted"/>
<gene>
    <name evidence="1" type="ORF">CS022_20700</name>
</gene>